<dbReference type="Gene3D" id="2.130.10.130">
    <property type="entry name" value="Integrin alpha, N-terminal"/>
    <property type="match status" value="2"/>
</dbReference>
<name>A0ABV8U332_9ACTN</name>
<dbReference type="EMBL" id="JBHSDK010000028">
    <property type="protein sequence ID" value="MFC4337236.1"/>
    <property type="molecule type" value="Genomic_DNA"/>
</dbReference>
<proteinExistence type="predicted"/>
<dbReference type="InterPro" id="IPR013517">
    <property type="entry name" value="FG-GAP"/>
</dbReference>
<evidence type="ECO:0000256" key="1">
    <source>
        <dbReference type="ARBA" id="ARBA00022729"/>
    </source>
</evidence>
<keyword evidence="3" id="KW-1185">Reference proteome</keyword>
<evidence type="ECO:0000313" key="2">
    <source>
        <dbReference type="EMBL" id="MFC4337236.1"/>
    </source>
</evidence>
<dbReference type="RefSeq" id="WP_380624015.1">
    <property type="nucleotide sequence ID" value="NZ_JBHSDK010000028.1"/>
</dbReference>
<dbReference type="PANTHER" id="PTHR44103:SF1">
    <property type="entry name" value="PROPROTEIN CONVERTASE P"/>
    <property type="match status" value="1"/>
</dbReference>
<dbReference type="Proteomes" id="UP001595823">
    <property type="component" value="Unassembled WGS sequence"/>
</dbReference>
<reference evidence="3" key="1">
    <citation type="journal article" date="2019" name="Int. J. Syst. Evol. Microbiol.">
        <title>The Global Catalogue of Microorganisms (GCM) 10K type strain sequencing project: providing services to taxonomists for standard genome sequencing and annotation.</title>
        <authorList>
            <consortium name="The Broad Institute Genomics Platform"/>
            <consortium name="The Broad Institute Genome Sequencing Center for Infectious Disease"/>
            <person name="Wu L."/>
            <person name="Ma J."/>
        </authorList>
    </citation>
    <scope>NUCLEOTIDE SEQUENCE [LARGE SCALE GENOMIC DNA]</scope>
    <source>
        <strain evidence="3">IBRC-M 10908</strain>
    </source>
</reference>
<gene>
    <name evidence="2" type="ORF">ACFPET_18705</name>
</gene>
<dbReference type="Pfam" id="PF13517">
    <property type="entry name" value="FG-GAP_3"/>
    <property type="match status" value="2"/>
</dbReference>
<protein>
    <submittedName>
        <fullName evidence="2">FG-GAP repeat domain-containing protein</fullName>
    </submittedName>
</protein>
<dbReference type="PANTHER" id="PTHR44103">
    <property type="entry name" value="PROPROTEIN CONVERTASE P"/>
    <property type="match status" value="1"/>
</dbReference>
<comment type="caution">
    <text evidence="2">The sequence shown here is derived from an EMBL/GenBank/DDBJ whole genome shotgun (WGS) entry which is preliminary data.</text>
</comment>
<accession>A0ABV8U332</accession>
<evidence type="ECO:0000313" key="3">
    <source>
        <dbReference type="Proteomes" id="UP001595823"/>
    </source>
</evidence>
<keyword evidence="1" id="KW-0732">Signal</keyword>
<dbReference type="SUPFAM" id="SSF69318">
    <property type="entry name" value="Integrin alpha N-terminal domain"/>
    <property type="match status" value="1"/>
</dbReference>
<organism evidence="2 3">
    <name type="scientific">Salininema proteolyticum</name>
    <dbReference type="NCBI Taxonomy" id="1607685"/>
    <lineage>
        <taxon>Bacteria</taxon>
        <taxon>Bacillati</taxon>
        <taxon>Actinomycetota</taxon>
        <taxon>Actinomycetes</taxon>
        <taxon>Glycomycetales</taxon>
        <taxon>Glycomycetaceae</taxon>
        <taxon>Salininema</taxon>
    </lineage>
</organism>
<dbReference type="InterPro" id="IPR028994">
    <property type="entry name" value="Integrin_alpha_N"/>
</dbReference>
<sequence length="943" mass="100761">MASLQVPSVAAAEDPPAVDCDQKAADGFAESTFEAAATVAAACDTDVEITGDRTGYSAVSVTPDGFIHMEQAAEAAYPSRLGYHYDPTLERFDGILRATMPNDYMDPEFSDGGTNRIVDMSWRFFAEWGTELPKPTVDGSSATYSGIAPGLDLTVDLDAASFSMVFQAETREAAAALNDGLRIRPDGGKSAEVSGTSAIDIKLPDSDTPLVSSTPFTAWEAEGAGTPALPVTVAGTEDGSLALSLDDSFLDDPGTEYPLSVSADWYDYERGPNYWGSVSSAVPDSALLKGESGRAAPHYAGNPGAGDAGAGHYCDTVASADCTQLAAQAETYWDFSLDDLLDRSHPSGDWQKFSVDEATFTIDQTHSASCENGDAVLRRSAEFDSGATWNSKPALLEGESRISSADHGENCGGTAAVGFDVAAFVTDAQTAGDESVSFAMTAPDGEPSSWNQFDGGSARLSVYYRLTDAYFSTATGSYCAHSPESASWHRSFQVEFQFFSEQTWPLPPQDAGLTWNAILYDSESGEAVHTTEPLPVAVGEYESNKTSPPDSFTPPDGKYFWEIAVTSPLAENEPWISDPCYVNLDDTAPVIESVTVDDPHPSLGDTVTVTVKASDAAGGNESLESIHYGVNAGDGDHESGRIFFEGGDTVSFPVAFDDHARRAIWIDVMDKAENTTYRELPVMRAEQPQWDFDEDHTPDLYASKDSDGTLYLYKGNGSGGFQPREHVGSGWNSMNAFITAGDFDEDGHSDVLGRRESDGALFLYKGNGDGTFKDRLQIGSGWNAMEFIVSAGDFDGDGHMDVVASRKSNGYLYLYSGNGTGAFRSTVKIGSGWGSMNALVSPGDFDHDGHYDLIARRASDGKVFFYRGHGDGTFDDRVEIASGWNGYGQIASIGDFDRDGELDLLAVSESEGRLYLYRGNGGGTLSGVPKAYGTGWNAMNLPE</sequence>